<name>A0A383DYX3_9ZZZZ</name>
<sequence>IERRVTEKKLENQHIFKPRAHSEKAFVIEGGMVSFFENINRTSLFISKGEAVADAQMLLNQTEGEILGRVHMGGEKVKSLRDTLKKYQGLDMPEEGNLAKAARQFQKIIHTGTLGLKLQIMGYQTASLFTAAADMNLGHLLFKGHSVEDIHYSGKTMREIEKHSAILHSRMKGGAHQIITPSASSSGFREFYGMKGTMAERISNASLSGIKWGDSRVVIRVWKAAKLEMKGKK</sequence>
<protein>
    <submittedName>
        <fullName evidence="1">Uncharacterized protein</fullName>
    </submittedName>
</protein>
<dbReference type="AlphaFoldDB" id="A0A383DYX3"/>
<feature type="non-terminal residue" evidence="1">
    <location>
        <position position="233"/>
    </location>
</feature>
<dbReference type="EMBL" id="UINC01221170">
    <property type="protein sequence ID" value="SVE49390.1"/>
    <property type="molecule type" value="Genomic_DNA"/>
</dbReference>
<organism evidence="1">
    <name type="scientific">marine metagenome</name>
    <dbReference type="NCBI Taxonomy" id="408172"/>
    <lineage>
        <taxon>unclassified sequences</taxon>
        <taxon>metagenomes</taxon>
        <taxon>ecological metagenomes</taxon>
    </lineage>
</organism>
<accession>A0A383DYX3</accession>
<proteinExistence type="predicted"/>
<gene>
    <name evidence="1" type="ORF">METZ01_LOCUS502244</name>
</gene>
<reference evidence="1" key="1">
    <citation type="submission" date="2018-05" db="EMBL/GenBank/DDBJ databases">
        <authorList>
            <person name="Lanie J.A."/>
            <person name="Ng W.-L."/>
            <person name="Kazmierczak K.M."/>
            <person name="Andrzejewski T.M."/>
            <person name="Davidsen T.M."/>
            <person name="Wayne K.J."/>
            <person name="Tettelin H."/>
            <person name="Glass J.I."/>
            <person name="Rusch D."/>
            <person name="Podicherti R."/>
            <person name="Tsui H.-C.T."/>
            <person name="Winkler M.E."/>
        </authorList>
    </citation>
    <scope>NUCLEOTIDE SEQUENCE</scope>
</reference>
<feature type="non-terminal residue" evidence="1">
    <location>
        <position position="1"/>
    </location>
</feature>
<evidence type="ECO:0000313" key="1">
    <source>
        <dbReference type="EMBL" id="SVE49390.1"/>
    </source>
</evidence>